<feature type="region of interest" description="Disordered" evidence="1">
    <location>
        <begin position="1"/>
        <end position="21"/>
    </location>
</feature>
<protein>
    <submittedName>
        <fullName evidence="2">Uncharacterized protein</fullName>
    </submittedName>
</protein>
<reference evidence="2" key="1">
    <citation type="journal article" date="2023" name="Mol. Phylogenet. Evol.">
        <title>Genome-scale phylogeny and comparative genomics of the fungal order Sordariales.</title>
        <authorList>
            <person name="Hensen N."/>
            <person name="Bonometti L."/>
            <person name="Westerberg I."/>
            <person name="Brannstrom I.O."/>
            <person name="Guillou S."/>
            <person name="Cros-Aarteil S."/>
            <person name="Calhoun S."/>
            <person name="Haridas S."/>
            <person name="Kuo A."/>
            <person name="Mondo S."/>
            <person name="Pangilinan J."/>
            <person name="Riley R."/>
            <person name="LaButti K."/>
            <person name="Andreopoulos B."/>
            <person name="Lipzen A."/>
            <person name="Chen C."/>
            <person name="Yan M."/>
            <person name="Daum C."/>
            <person name="Ng V."/>
            <person name="Clum A."/>
            <person name="Steindorff A."/>
            <person name="Ohm R.A."/>
            <person name="Martin F."/>
            <person name="Silar P."/>
            <person name="Natvig D.O."/>
            <person name="Lalanne C."/>
            <person name="Gautier V."/>
            <person name="Ament-Velasquez S.L."/>
            <person name="Kruys A."/>
            <person name="Hutchinson M.I."/>
            <person name="Powell A.J."/>
            <person name="Barry K."/>
            <person name="Miller A.N."/>
            <person name="Grigoriev I.V."/>
            <person name="Debuchy R."/>
            <person name="Gladieux P."/>
            <person name="Hiltunen Thoren M."/>
            <person name="Johannesson H."/>
        </authorList>
    </citation>
    <scope>NUCLEOTIDE SEQUENCE</scope>
    <source>
        <strain evidence="2">CBS 123565</strain>
    </source>
</reference>
<keyword evidence="3" id="KW-1185">Reference proteome</keyword>
<name>A0AAN6UDP9_9PEZI</name>
<feature type="region of interest" description="Disordered" evidence="1">
    <location>
        <begin position="134"/>
        <end position="155"/>
    </location>
</feature>
<evidence type="ECO:0000313" key="3">
    <source>
        <dbReference type="Proteomes" id="UP001304895"/>
    </source>
</evidence>
<evidence type="ECO:0000313" key="2">
    <source>
        <dbReference type="EMBL" id="KAK4131127.1"/>
    </source>
</evidence>
<accession>A0AAN6UDP9</accession>
<dbReference type="AlphaFoldDB" id="A0AAN6UDP9"/>
<evidence type="ECO:0000256" key="1">
    <source>
        <dbReference type="SAM" id="MobiDB-lite"/>
    </source>
</evidence>
<gene>
    <name evidence="2" type="ORF">BT67DRAFT_161590</name>
</gene>
<sequence length="155" mass="16831">MSNERQGLDFKSGSAGSGQAPRVGQHTQLLLLLTSNAAGPCSLVCSAETATLLGRPTKLPLPSPNAWLPFFAFIFSCPNLRPFRHCFGPLSGRVDEQDDWGATTVRPAQRTERDTRPCFLFSLPLADRPHHHLNQAASLSLSPPPSSSPRSTDLR</sequence>
<dbReference type="Proteomes" id="UP001304895">
    <property type="component" value="Unassembled WGS sequence"/>
</dbReference>
<organism evidence="2 3">
    <name type="scientific">Trichocladium antarcticum</name>
    <dbReference type="NCBI Taxonomy" id="1450529"/>
    <lineage>
        <taxon>Eukaryota</taxon>
        <taxon>Fungi</taxon>
        <taxon>Dikarya</taxon>
        <taxon>Ascomycota</taxon>
        <taxon>Pezizomycotina</taxon>
        <taxon>Sordariomycetes</taxon>
        <taxon>Sordariomycetidae</taxon>
        <taxon>Sordariales</taxon>
        <taxon>Chaetomiaceae</taxon>
        <taxon>Trichocladium</taxon>
    </lineage>
</organism>
<comment type="caution">
    <text evidence="2">The sequence shown here is derived from an EMBL/GenBank/DDBJ whole genome shotgun (WGS) entry which is preliminary data.</text>
</comment>
<reference evidence="2" key="2">
    <citation type="submission" date="2023-05" db="EMBL/GenBank/DDBJ databases">
        <authorList>
            <consortium name="Lawrence Berkeley National Laboratory"/>
            <person name="Steindorff A."/>
            <person name="Hensen N."/>
            <person name="Bonometti L."/>
            <person name="Westerberg I."/>
            <person name="Brannstrom I.O."/>
            <person name="Guillou S."/>
            <person name="Cros-Aarteil S."/>
            <person name="Calhoun S."/>
            <person name="Haridas S."/>
            <person name="Kuo A."/>
            <person name="Mondo S."/>
            <person name="Pangilinan J."/>
            <person name="Riley R."/>
            <person name="Labutti K."/>
            <person name="Andreopoulos B."/>
            <person name="Lipzen A."/>
            <person name="Chen C."/>
            <person name="Yanf M."/>
            <person name="Daum C."/>
            <person name="Ng V."/>
            <person name="Clum A."/>
            <person name="Ohm R."/>
            <person name="Martin F."/>
            <person name="Silar P."/>
            <person name="Natvig D."/>
            <person name="Lalanne C."/>
            <person name="Gautier V."/>
            <person name="Ament-Velasquez S.L."/>
            <person name="Kruys A."/>
            <person name="Hutchinson M.I."/>
            <person name="Powell A.J."/>
            <person name="Barry K."/>
            <person name="Miller A.N."/>
            <person name="Grigoriev I.V."/>
            <person name="Debuchy R."/>
            <person name="Gladieux P."/>
            <person name="Thoren M.H."/>
            <person name="Johannesson H."/>
        </authorList>
    </citation>
    <scope>NUCLEOTIDE SEQUENCE</scope>
    <source>
        <strain evidence="2">CBS 123565</strain>
    </source>
</reference>
<proteinExistence type="predicted"/>
<dbReference type="EMBL" id="MU853427">
    <property type="protein sequence ID" value="KAK4131127.1"/>
    <property type="molecule type" value="Genomic_DNA"/>
</dbReference>